<proteinExistence type="predicted"/>
<dbReference type="OrthoDB" id="9788332at2"/>
<evidence type="ECO:0000313" key="1">
    <source>
        <dbReference type="EMBL" id="THH37655.1"/>
    </source>
</evidence>
<dbReference type="AlphaFoldDB" id="A0A4S4NFS3"/>
<comment type="caution">
    <text evidence="1">The sequence shown here is derived from an EMBL/GenBank/DDBJ whole genome shotgun (WGS) entry which is preliminary data.</text>
</comment>
<organism evidence="1 2">
    <name type="scientific">Neolewinella litorea</name>
    <dbReference type="NCBI Taxonomy" id="2562452"/>
    <lineage>
        <taxon>Bacteria</taxon>
        <taxon>Pseudomonadati</taxon>
        <taxon>Bacteroidota</taxon>
        <taxon>Saprospiria</taxon>
        <taxon>Saprospirales</taxon>
        <taxon>Lewinellaceae</taxon>
        <taxon>Neolewinella</taxon>
    </lineage>
</organism>
<evidence type="ECO:0000313" key="2">
    <source>
        <dbReference type="Proteomes" id="UP000308528"/>
    </source>
</evidence>
<dbReference type="Pfam" id="PF09912">
    <property type="entry name" value="DUF2141"/>
    <property type="match status" value="1"/>
</dbReference>
<keyword evidence="2" id="KW-1185">Reference proteome</keyword>
<accession>A0A4S4NFS3</accession>
<dbReference type="Proteomes" id="UP000308528">
    <property type="component" value="Unassembled WGS sequence"/>
</dbReference>
<dbReference type="InterPro" id="IPR018673">
    <property type="entry name" value="DUF2141"/>
</dbReference>
<name>A0A4S4NFS3_9BACT</name>
<sequence length="148" mass="16509">MHRINPRDLPLLFAIIALLFPFHTPQTVNVEVVSSTAGGEIYLAVYDSADGFENDDHVANARHLMGEEALRAELDLSLPRAGRYVVAAFQDLNGNGLLDRNFLGVPTEPYGFGKLPPSKWRAPSFGELVTHIQGADHLVIEMRHWKDY</sequence>
<gene>
    <name evidence="1" type="ORF">E4021_13245</name>
</gene>
<protein>
    <submittedName>
        <fullName evidence="1">DUF2141 domain-containing protein</fullName>
    </submittedName>
</protein>
<reference evidence="1 2" key="1">
    <citation type="submission" date="2019-04" db="EMBL/GenBank/DDBJ databases">
        <title>Lewinella litorea sp. nov., isolated from a marine sand.</title>
        <authorList>
            <person name="Yoon J.-H."/>
        </authorList>
    </citation>
    <scope>NUCLEOTIDE SEQUENCE [LARGE SCALE GENOMIC DNA]</scope>
    <source>
        <strain evidence="1 2">HSMS-39</strain>
    </source>
</reference>
<dbReference type="EMBL" id="SRSF01000006">
    <property type="protein sequence ID" value="THH37655.1"/>
    <property type="molecule type" value="Genomic_DNA"/>
</dbReference>